<sequence>VAKTSQRNSAVPTRVGLISLGCAKNLVDAEVMLGSLMADGLEITNEP</sequence>
<dbReference type="EMBL" id="UINC01067720">
    <property type="protein sequence ID" value="SVB99660.1"/>
    <property type="molecule type" value="Genomic_DNA"/>
</dbReference>
<accession>A0A382IIZ3</accession>
<dbReference type="Gene3D" id="3.40.50.12160">
    <property type="entry name" value="Methylthiotransferase, N-terminal domain"/>
    <property type="match status" value="1"/>
</dbReference>
<dbReference type="GO" id="GO:0046872">
    <property type="term" value="F:metal ion binding"/>
    <property type="evidence" value="ECO:0007669"/>
    <property type="project" value="UniProtKB-KW"/>
</dbReference>
<protein>
    <recommendedName>
        <fullName evidence="1">MTTase N-terminal domain-containing protein</fullName>
    </recommendedName>
</protein>
<name>A0A382IIZ3_9ZZZZ</name>
<evidence type="ECO:0000313" key="2">
    <source>
        <dbReference type="EMBL" id="SVB99660.1"/>
    </source>
</evidence>
<feature type="non-terminal residue" evidence="2">
    <location>
        <position position="47"/>
    </location>
</feature>
<feature type="domain" description="MTTase N-terminal" evidence="1">
    <location>
        <begin position="13"/>
        <end position="47"/>
    </location>
</feature>
<dbReference type="GO" id="GO:0035596">
    <property type="term" value="F:methylthiotransferase activity"/>
    <property type="evidence" value="ECO:0007669"/>
    <property type="project" value="InterPro"/>
</dbReference>
<reference evidence="2" key="1">
    <citation type="submission" date="2018-05" db="EMBL/GenBank/DDBJ databases">
        <authorList>
            <person name="Lanie J.A."/>
            <person name="Ng W.-L."/>
            <person name="Kazmierczak K.M."/>
            <person name="Andrzejewski T.M."/>
            <person name="Davidsen T.M."/>
            <person name="Wayne K.J."/>
            <person name="Tettelin H."/>
            <person name="Glass J.I."/>
            <person name="Rusch D."/>
            <person name="Podicherti R."/>
            <person name="Tsui H.-C.T."/>
            <person name="Winkler M.E."/>
        </authorList>
    </citation>
    <scope>NUCLEOTIDE SEQUENCE</scope>
</reference>
<gene>
    <name evidence="2" type="ORF">METZ01_LOCUS252514</name>
</gene>
<dbReference type="PROSITE" id="PS51449">
    <property type="entry name" value="MTTASE_N"/>
    <property type="match status" value="1"/>
</dbReference>
<proteinExistence type="predicted"/>
<dbReference type="InterPro" id="IPR013848">
    <property type="entry name" value="Methylthiotransferase_N"/>
</dbReference>
<feature type="non-terminal residue" evidence="2">
    <location>
        <position position="1"/>
    </location>
</feature>
<dbReference type="AlphaFoldDB" id="A0A382IIZ3"/>
<organism evidence="2">
    <name type="scientific">marine metagenome</name>
    <dbReference type="NCBI Taxonomy" id="408172"/>
    <lineage>
        <taxon>unclassified sequences</taxon>
        <taxon>metagenomes</taxon>
        <taxon>ecological metagenomes</taxon>
    </lineage>
</organism>
<dbReference type="InterPro" id="IPR038135">
    <property type="entry name" value="Methylthiotransferase_N_sf"/>
</dbReference>
<evidence type="ECO:0000259" key="1">
    <source>
        <dbReference type="PROSITE" id="PS51449"/>
    </source>
</evidence>
<dbReference type="GO" id="GO:0051539">
    <property type="term" value="F:4 iron, 4 sulfur cluster binding"/>
    <property type="evidence" value="ECO:0007669"/>
    <property type="project" value="UniProtKB-KW"/>
</dbReference>